<evidence type="ECO:0000313" key="6">
    <source>
        <dbReference type="EMBL" id="KAK1363977.1"/>
    </source>
</evidence>
<protein>
    <submittedName>
        <fullName evidence="6">Uncharacterized protein</fullName>
    </submittedName>
</protein>
<reference evidence="6" key="2">
    <citation type="submission" date="2023-05" db="EMBL/GenBank/DDBJ databases">
        <authorList>
            <person name="Schelkunov M.I."/>
        </authorList>
    </citation>
    <scope>NUCLEOTIDE SEQUENCE</scope>
    <source>
        <strain evidence="6">Hsosn_3</strain>
        <tissue evidence="6">Leaf</tissue>
    </source>
</reference>
<dbReference type="EMBL" id="JAUIZM010000009">
    <property type="protein sequence ID" value="KAK1363977.1"/>
    <property type="molecule type" value="Genomic_DNA"/>
</dbReference>
<dbReference type="GO" id="GO:0005634">
    <property type="term" value="C:nucleus"/>
    <property type="evidence" value="ECO:0007669"/>
    <property type="project" value="UniProtKB-SubCell"/>
</dbReference>
<sequence>MDKDSYEFSCYNSNCQRRAFDNGGHLITAVANYATPFTETQIRRKSYLRAVLVLRTLASRRLCVLMLDLELDDLILKMFEQFLDTKSQPDARLSDMERIMTLIVEESEECSFELLSLLSISAEDLINTENEKTPARVAPKISGSTGNSRGKRKKGVTNTASQGDVEPKRKRALKKNETEGTGDAAEIHGEDSTPSKTDGIRSSPETRTEFPVLQLDAGLQKLGMSAPIGHATEQPGDGSEFSGAAKDQGEELVGRKIKVWWPSDDQKTERWEIVEYEEDSKATEDTRPPIVSSPSW</sequence>
<evidence type="ECO:0000256" key="3">
    <source>
        <dbReference type="ARBA" id="ARBA00023204"/>
    </source>
</evidence>
<keyword evidence="4" id="KW-0539">Nucleus</keyword>
<evidence type="ECO:0000256" key="2">
    <source>
        <dbReference type="ARBA" id="ARBA00022763"/>
    </source>
</evidence>
<name>A0AAD8M8X0_9APIA</name>
<evidence type="ECO:0000313" key="7">
    <source>
        <dbReference type="Proteomes" id="UP001237642"/>
    </source>
</evidence>
<keyword evidence="2" id="KW-0227">DNA damage</keyword>
<gene>
    <name evidence="6" type="ORF">POM88_039538</name>
</gene>
<comment type="caution">
    <text evidence="6">The sequence shown here is derived from an EMBL/GenBank/DDBJ whole genome shotgun (WGS) entry which is preliminary data.</text>
</comment>
<evidence type="ECO:0000256" key="1">
    <source>
        <dbReference type="ARBA" id="ARBA00004123"/>
    </source>
</evidence>
<evidence type="ECO:0000256" key="4">
    <source>
        <dbReference type="ARBA" id="ARBA00023242"/>
    </source>
</evidence>
<dbReference type="PANTHER" id="PTHR12663">
    <property type="entry name" value="ANDROGEN INDUCED INHIBITOR OF PROLIFERATION AS3 / PDS5-RELATED"/>
    <property type="match status" value="1"/>
</dbReference>
<comment type="subcellular location">
    <subcellularLocation>
        <location evidence="1">Nucleus</location>
    </subcellularLocation>
</comment>
<accession>A0AAD8M8X0</accession>
<reference evidence="6" key="1">
    <citation type="submission" date="2023-02" db="EMBL/GenBank/DDBJ databases">
        <title>Genome of toxic invasive species Heracleum sosnowskyi carries increased number of genes despite the absence of recent whole-genome duplications.</title>
        <authorList>
            <person name="Schelkunov M."/>
            <person name="Shtratnikova V."/>
            <person name="Makarenko M."/>
            <person name="Klepikova A."/>
            <person name="Omelchenko D."/>
            <person name="Novikova G."/>
            <person name="Obukhova E."/>
            <person name="Bogdanov V."/>
            <person name="Penin A."/>
            <person name="Logacheva M."/>
        </authorList>
    </citation>
    <scope>NUCLEOTIDE SEQUENCE</scope>
    <source>
        <strain evidence="6">Hsosn_3</strain>
        <tissue evidence="6">Leaf</tissue>
    </source>
</reference>
<keyword evidence="3" id="KW-0234">DNA repair</keyword>
<evidence type="ECO:0000256" key="5">
    <source>
        <dbReference type="SAM" id="MobiDB-lite"/>
    </source>
</evidence>
<feature type="region of interest" description="Disordered" evidence="5">
    <location>
        <begin position="229"/>
        <end position="248"/>
    </location>
</feature>
<proteinExistence type="predicted"/>
<feature type="region of interest" description="Disordered" evidence="5">
    <location>
        <begin position="131"/>
        <end position="207"/>
    </location>
</feature>
<keyword evidence="7" id="KW-1185">Reference proteome</keyword>
<dbReference type="AlphaFoldDB" id="A0AAD8M8X0"/>
<dbReference type="Pfam" id="PF20168">
    <property type="entry name" value="PDS5"/>
    <property type="match status" value="1"/>
</dbReference>
<dbReference type="GO" id="GO:0006281">
    <property type="term" value="P:DNA repair"/>
    <property type="evidence" value="ECO:0007669"/>
    <property type="project" value="UniProtKB-KW"/>
</dbReference>
<dbReference type="Proteomes" id="UP001237642">
    <property type="component" value="Unassembled WGS sequence"/>
</dbReference>
<dbReference type="InterPro" id="IPR039776">
    <property type="entry name" value="Pds5"/>
</dbReference>
<dbReference type="GO" id="GO:0007064">
    <property type="term" value="P:mitotic sister chromatid cohesion"/>
    <property type="evidence" value="ECO:0007669"/>
    <property type="project" value="InterPro"/>
</dbReference>
<organism evidence="6 7">
    <name type="scientific">Heracleum sosnowskyi</name>
    <dbReference type="NCBI Taxonomy" id="360622"/>
    <lineage>
        <taxon>Eukaryota</taxon>
        <taxon>Viridiplantae</taxon>
        <taxon>Streptophyta</taxon>
        <taxon>Embryophyta</taxon>
        <taxon>Tracheophyta</taxon>
        <taxon>Spermatophyta</taxon>
        <taxon>Magnoliopsida</taxon>
        <taxon>eudicotyledons</taxon>
        <taxon>Gunneridae</taxon>
        <taxon>Pentapetalae</taxon>
        <taxon>asterids</taxon>
        <taxon>campanulids</taxon>
        <taxon>Apiales</taxon>
        <taxon>Apiaceae</taxon>
        <taxon>Apioideae</taxon>
        <taxon>apioid superclade</taxon>
        <taxon>Tordylieae</taxon>
        <taxon>Tordyliinae</taxon>
        <taxon>Heracleum</taxon>
    </lineage>
</organism>